<gene>
    <name evidence="3" type="ORF">AC529_11085</name>
</gene>
<dbReference type="Pfam" id="PF00378">
    <property type="entry name" value="ECH_1"/>
    <property type="match status" value="1"/>
</dbReference>
<dbReference type="OrthoDB" id="370015at2"/>
<dbReference type="InterPro" id="IPR001753">
    <property type="entry name" value="Enoyl-CoA_hydra/iso"/>
</dbReference>
<dbReference type="Gene3D" id="3.90.226.10">
    <property type="entry name" value="2-enoyl-CoA Hydratase, Chain A, domain 1"/>
    <property type="match status" value="1"/>
</dbReference>
<evidence type="ECO:0000313" key="4">
    <source>
        <dbReference type="Proteomes" id="UP000074382"/>
    </source>
</evidence>
<evidence type="ECO:0000256" key="1">
    <source>
        <dbReference type="ARBA" id="ARBA00005254"/>
    </source>
</evidence>
<dbReference type="InterPro" id="IPR014748">
    <property type="entry name" value="Enoyl-CoA_hydra_C"/>
</dbReference>
<dbReference type="RefSeq" id="WP_068755706.1">
    <property type="nucleotide sequence ID" value="NZ_KQ950181.1"/>
</dbReference>
<evidence type="ECO:0000256" key="2">
    <source>
        <dbReference type="RuleBase" id="RU003707"/>
    </source>
</evidence>
<keyword evidence="4" id="KW-1185">Reference proteome</keyword>
<dbReference type="AlphaFoldDB" id="A0A147KH82"/>
<comment type="caution">
    <text evidence="3">The sequence shown here is derived from an EMBL/GenBank/DDBJ whole genome shotgun (WGS) entry which is preliminary data.</text>
</comment>
<accession>A0A147KH82</accession>
<dbReference type="InterPro" id="IPR018376">
    <property type="entry name" value="Enoyl-CoA_hyd/isom_CS"/>
</dbReference>
<dbReference type="SUPFAM" id="SSF52096">
    <property type="entry name" value="ClpP/crotonase"/>
    <property type="match status" value="1"/>
</dbReference>
<sequence>MSLETSLTDRVGLIELNRPDRMNALTVELVRALGAEAAALVDRGARALVLTGRGPAFCAGADLSLVDRALAEEPGPVLTPLVEELHRSLRRLRSLPVPLVAAVEGPAVGAGMGIALCADLRVLGEGARLVPGYMGIGSSPDGGVSYFLTRMVGAARALSLLLRNRPVGAAEAASLGLAEEPVPDGSARSAALELARSLASAPPLALLRVRELVDRATTLGLDEQLDLEQERVTELWKTHDFAEGVRAFLQRRAPEFRGD</sequence>
<dbReference type="InterPro" id="IPR029045">
    <property type="entry name" value="ClpP/crotonase-like_dom_sf"/>
</dbReference>
<dbReference type="PANTHER" id="PTHR43459:SF1">
    <property type="entry name" value="EG:BACN32G11.4 PROTEIN"/>
    <property type="match status" value="1"/>
</dbReference>
<dbReference type="PANTHER" id="PTHR43459">
    <property type="entry name" value="ENOYL-COA HYDRATASE"/>
    <property type="match status" value="1"/>
</dbReference>
<comment type="similarity">
    <text evidence="1 2">Belongs to the enoyl-CoA hydratase/isomerase family.</text>
</comment>
<dbReference type="GO" id="GO:0003824">
    <property type="term" value="F:catalytic activity"/>
    <property type="evidence" value="ECO:0007669"/>
    <property type="project" value="InterPro"/>
</dbReference>
<evidence type="ECO:0008006" key="5">
    <source>
        <dbReference type="Google" id="ProtNLM"/>
    </source>
</evidence>
<organism evidence="3 4">
    <name type="scientific">Thermobifida cellulosilytica TB100</name>
    <dbReference type="NCBI Taxonomy" id="665004"/>
    <lineage>
        <taxon>Bacteria</taxon>
        <taxon>Bacillati</taxon>
        <taxon>Actinomycetota</taxon>
        <taxon>Actinomycetes</taxon>
        <taxon>Streptosporangiales</taxon>
        <taxon>Nocardiopsidaceae</taxon>
        <taxon>Thermobifida</taxon>
    </lineage>
</organism>
<dbReference type="PROSITE" id="PS00166">
    <property type="entry name" value="ENOYL_COA_HYDRATASE"/>
    <property type="match status" value="1"/>
</dbReference>
<name>A0A147KH82_THECS</name>
<dbReference type="STRING" id="665004.AC529_11085"/>
<protein>
    <recommendedName>
        <fullName evidence="5">Enoyl-CoA hydratase</fullName>
    </recommendedName>
</protein>
<dbReference type="CDD" id="cd06558">
    <property type="entry name" value="crotonase-like"/>
    <property type="match status" value="1"/>
</dbReference>
<dbReference type="Gene3D" id="1.10.12.10">
    <property type="entry name" value="Lyase 2-enoyl-coa Hydratase, Chain A, domain 2"/>
    <property type="match status" value="1"/>
</dbReference>
<dbReference type="Proteomes" id="UP000074382">
    <property type="component" value="Unassembled WGS sequence"/>
</dbReference>
<proteinExistence type="inferred from homology"/>
<evidence type="ECO:0000313" key="3">
    <source>
        <dbReference type="EMBL" id="KUP96657.1"/>
    </source>
</evidence>
<dbReference type="EMBL" id="LGEM01000087">
    <property type="protein sequence ID" value="KUP96657.1"/>
    <property type="molecule type" value="Genomic_DNA"/>
</dbReference>
<reference evidence="4" key="1">
    <citation type="journal article" date="2017" name="Acta Aliment.">
        <title>Plant polysaccharide degrading enzyme system of Thermpbifida cellulosilytica TB100 revealed by de novo genome project data.</title>
        <authorList>
            <person name="Toth A."/>
            <person name="Baka E."/>
            <person name="Luzics S."/>
            <person name="Bata-Vidacs I."/>
            <person name="Nagy I."/>
            <person name="Balint B."/>
            <person name="Herceg R."/>
            <person name="Olasz F."/>
            <person name="Wilk T."/>
            <person name="Nagy T."/>
            <person name="Kriszt B."/>
            <person name="Nagy I."/>
            <person name="Kukolya J."/>
        </authorList>
    </citation>
    <scope>NUCLEOTIDE SEQUENCE [LARGE SCALE GENOMIC DNA]</scope>
    <source>
        <strain evidence="4">TB100</strain>
    </source>
</reference>
<dbReference type="PATRIC" id="fig|665004.4.peg.2118"/>